<proteinExistence type="predicted"/>
<evidence type="ECO:0000256" key="1">
    <source>
        <dbReference type="SAM" id="MobiDB-lite"/>
    </source>
</evidence>
<protein>
    <submittedName>
        <fullName evidence="2">Uncharacterized protein</fullName>
    </submittedName>
</protein>
<gene>
    <name evidence="2" type="ORF">CSAL01_13180</name>
</gene>
<dbReference type="OrthoDB" id="4770332at2759"/>
<keyword evidence="3" id="KW-1185">Reference proteome</keyword>
<evidence type="ECO:0000313" key="3">
    <source>
        <dbReference type="Proteomes" id="UP000070121"/>
    </source>
</evidence>
<dbReference type="EMBL" id="JFFI01000467">
    <property type="protein sequence ID" value="KXH67473.1"/>
    <property type="molecule type" value="Genomic_DNA"/>
</dbReference>
<evidence type="ECO:0000313" key="2">
    <source>
        <dbReference type="EMBL" id="KXH67473.1"/>
    </source>
</evidence>
<accession>A0A135V486</accession>
<dbReference type="Proteomes" id="UP000070121">
    <property type="component" value="Unassembled WGS sequence"/>
</dbReference>
<feature type="compositionally biased region" description="Polar residues" evidence="1">
    <location>
        <begin position="52"/>
        <end position="62"/>
    </location>
</feature>
<dbReference type="AlphaFoldDB" id="A0A135V486"/>
<sequence>MTVQIRAVPQPTTSQMREEHRPGNKIETVITDRPSQQYAGEPSELDVPDFTRTGSFHQGSSSHDPRERYYQASDVRRQFREAPSGLAVHRRYSKGPSKQAPYASLSSAPPYWEFPIVPSSQNGSAPKSFTHATPESGPVHAFYNEDDRTAFDFGYKDVSLAPRGARNANSKFNLATYHPAPTYVDCSTVKH</sequence>
<name>A0A135V486_9PEZI</name>
<feature type="region of interest" description="Disordered" evidence="1">
    <location>
        <begin position="1"/>
        <end position="67"/>
    </location>
</feature>
<comment type="caution">
    <text evidence="2">The sequence shown here is derived from an EMBL/GenBank/DDBJ whole genome shotgun (WGS) entry which is preliminary data.</text>
</comment>
<organism evidence="2 3">
    <name type="scientific">Colletotrichum salicis</name>
    <dbReference type="NCBI Taxonomy" id="1209931"/>
    <lineage>
        <taxon>Eukaryota</taxon>
        <taxon>Fungi</taxon>
        <taxon>Dikarya</taxon>
        <taxon>Ascomycota</taxon>
        <taxon>Pezizomycotina</taxon>
        <taxon>Sordariomycetes</taxon>
        <taxon>Hypocreomycetidae</taxon>
        <taxon>Glomerellales</taxon>
        <taxon>Glomerellaceae</taxon>
        <taxon>Colletotrichum</taxon>
        <taxon>Colletotrichum acutatum species complex</taxon>
    </lineage>
</organism>
<reference evidence="2 3" key="1">
    <citation type="submission" date="2014-02" db="EMBL/GenBank/DDBJ databases">
        <title>The genome sequence of Colletotrichum salicis CBS 607.94.</title>
        <authorList>
            <person name="Baroncelli R."/>
            <person name="Thon M.R."/>
        </authorList>
    </citation>
    <scope>NUCLEOTIDE SEQUENCE [LARGE SCALE GENOMIC DNA]</scope>
    <source>
        <strain evidence="2 3">CBS 607.94</strain>
    </source>
</reference>